<dbReference type="EMBL" id="CACVBR010000085">
    <property type="protein sequence ID" value="CAA7197625.1"/>
    <property type="molecule type" value="Genomic_DNA"/>
</dbReference>
<dbReference type="PROSITE" id="PS00455">
    <property type="entry name" value="AMP_BINDING"/>
    <property type="match status" value="1"/>
</dbReference>
<dbReference type="Pfam" id="PF00550">
    <property type="entry name" value="PP-binding"/>
    <property type="match status" value="1"/>
</dbReference>
<dbReference type="InterPro" id="IPR020845">
    <property type="entry name" value="AMP-binding_CS"/>
</dbReference>
<dbReference type="InterPro" id="IPR020459">
    <property type="entry name" value="AMP-binding"/>
</dbReference>
<dbReference type="InterPro" id="IPR042099">
    <property type="entry name" value="ANL_N_sf"/>
</dbReference>
<dbReference type="InterPro" id="IPR006162">
    <property type="entry name" value="Ppantetheine_attach_site"/>
</dbReference>
<sequence length="445" mass="49676">MKSELSTCSRDNLNTEVSSGDLSYVIYTSGTTGKPKGVMIEHKNVVNLIEQQSVIFNLDTVHSSSHPQKMALWYANYVFDAHVWDVYSVLSFGHTLHLISKEIQTDLSLLHTYIVENRIQIATIPPVLLTTELILPLDTLIVAGDTTHPEVMECYRREGVDVINAYGPTESSVCATYHHYHEDDNALNIGQPITNTTTYVLDEYLRPVPIGAIGELYIGGAGLSRGYLNLPELTEERFLVNPFQSEDEKEIGYNDRMYKTGDLARYLANGDLEYIGRNDFQVKIRGYRIELGEIESALLSYEGIRQSIVLAKENSSGLKYLVGYYVSDTSFNPEDLSVYLSGLLPEYMVPSAYVHLELFPMTLNGKLDRRALPEPNFTGDKEYIAPTTVLEKQLAEIYSEVLGLPVESIGLHDDFFRLGGNSIMAIKLISKIHQGLGLQASVAGV</sequence>
<reference evidence="4 5" key="1">
    <citation type="submission" date="2020-01" db="EMBL/GenBank/DDBJ databases">
        <authorList>
            <person name="Rodrigo-Torres L."/>
            <person name="Arahal R. D."/>
            <person name="Lucena T."/>
        </authorList>
    </citation>
    <scope>NUCLEOTIDE SEQUENCE [LARGE SCALE GENOMIC DNA]</scope>
    <source>
        <strain evidence="4 5">CECT 9293</strain>
    </source>
</reference>
<dbReference type="GO" id="GO:0044550">
    <property type="term" value="P:secondary metabolite biosynthetic process"/>
    <property type="evidence" value="ECO:0007669"/>
    <property type="project" value="TreeGrafter"/>
</dbReference>
<dbReference type="Gene3D" id="3.30.300.30">
    <property type="match status" value="1"/>
</dbReference>
<evidence type="ECO:0000256" key="2">
    <source>
        <dbReference type="ARBA" id="ARBA00022553"/>
    </source>
</evidence>
<dbReference type="Pfam" id="PF00501">
    <property type="entry name" value="AMP-binding"/>
    <property type="match status" value="1"/>
</dbReference>
<dbReference type="FunFam" id="2.30.38.10:FF:000001">
    <property type="entry name" value="Non-ribosomal peptide synthetase PvdI"/>
    <property type="match status" value="1"/>
</dbReference>
<gene>
    <name evidence="4" type="primary">tycA_2</name>
    <name evidence="4" type="ORF">CHRY9293_03698</name>
</gene>
<dbReference type="PROSITE" id="PS50075">
    <property type="entry name" value="CARRIER"/>
    <property type="match status" value="1"/>
</dbReference>
<feature type="domain" description="Carrier" evidence="3">
    <location>
        <begin position="385"/>
        <end position="445"/>
    </location>
</feature>
<dbReference type="InterPro" id="IPR009081">
    <property type="entry name" value="PP-bd_ACP"/>
</dbReference>
<keyword evidence="2" id="KW-0597">Phosphoprotein</keyword>
<dbReference type="Proteomes" id="UP000445144">
    <property type="component" value="Unassembled WGS sequence"/>
</dbReference>
<keyword evidence="5" id="KW-1185">Reference proteome</keyword>
<protein>
    <submittedName>
        <fullName evidence="4">Tyrocidine synthase 1</fullName>
    </submittedName>
</protein>
<organism evidence="4 5">
    <name type="scientific">Chryseobacterium potabilaquae</name>
    <dbReference type="NCBI Taxonomy" id="2675057"/>
    <lineage>
        <taxon>Bacteria</taxon>
        <taxon>Pseudomonadati</taxon>
        <taxon>Bacteroidota</taxon>
        <taxon>Flavobacteriia</taxon>
        <taxon>Flavobacteriales</taxon>
        <taxon>Weeksellaceae</taxon>
        <taxon>Chryseobacterium group</taxon>
        <taxon>Chryseobacterium</taxon>
    </lineage>
</organism>
<evidence type="ECO:0000256" key="1">
    <source>
        <dbReference type="ARBA" id="ARBA00022450"/>
    </source>
</evidence>
<dbReference type="PROSITE" id="PS00012">
    <property type="entry name" value="PHOSPHOPANTETHEINE"/>
    <property type="match status" value="1"/>
</dbReference>
<dbReference type="AlphaFoldDB" id="A0A6N4XA23"/>
<keyword evidence="1" id="KW-0596">Phosphopantetheine</keyword>
<dbReference type="PANTHER" id="PTHR45527">
    <property type="entry name" value="NONRIBOSOMAL PEPTIDE SYNTHETASE"/>
    <property type="match status" value="1"/>
</dbReference>
<evidence type="ECO:0000259" key="3">
    <source>
        <dbReference type="PROSITE" id="PS50075"/>
    </source>
</evidence>
<name>A0A6N4XA23_9FLAO</name>
<dbReference type="InterPro" id="IPR036736">
    <property type="entry name" value="ACP-like_sf"/>
</dbReference>
<dbReference type="CDD" id="cd05930">
    <property type="entry name" value="A_NRPS"/>
    <property type="match status" value="1"/>
</dbReference>
<accession>A0A6N4XA23</accession>
<dbReference type="SUPFAM" id="SSF56801">
    <property type="entry name" value="Acetyl-CoA synthetase-like"/>
    <property type="match status" value="1"/>
</dbReference>
<dbReference type="InterPro" id="IPR025110">
    <property type="entry name" value="AMP-bd_C"/>
</dbReference>
<dbReference type="GO" id="GO:0005737">
    <property type="term" value="C:cytoplasm"/>
    <property type="evidence" value="ECO:0007669"/>
    <property type="project" value="TreeGrafter"/>
</dbReference>
<dbReference type="SUPFAM" id="SSF47336">
    <property type="entry name" value="ACP-like"/>
    <property type="match status" value="1"/>
</dbReference>
<dbReference type="Gene3D" id="3.40.50.12780">
    <property type="entry name" value="N-terminal domain of ligase-like"/>
    <property type="match status" value="1"/>
</dbReference>
<dbReference type="FunFam" id="3.30.300.30:FF:000010">
    <property type="entry name" value="Enterobactin synthetase component F"/>
    <property type="match status" value="1"/>
</dbReference>
<dbReference type="GO" id="GO:0031177">
    <property type="term" value="F:phosphopantetheine binding"/>
    <property type="evidence" value="ECO:0007669"/>
    <property type="project" value="TreeGrafter"/>
</dbReference>
<dbReference type="Gene3D" id="1.10.1200.10">
    <property type="entry name" value="ACP-like"/>
    <property type="match status" value="1"/>
</dbReference>
<proteinExistence type="predicted"/>
<dbReference type="GO" id="GO:0043041">
    <property type="term" value="P:amino acid activation for nonribosomal peptide biosynthetic process"/>
    <property type="evidence" value="ECO:0007669"/>
    <property type="project" value="TreeGrafter"/>
</dbReference>
<dbReference type="Pfam" id="PF13193">
    <property type="entry name" value="AMP-binding_C"/>
    <property type="match status" value="1"/>
</dbReference>
<dbReference type="InterPro" id="IPR000873">
    <property type="entry name" value="AMP-dep_synth/lig_dom"/>
</dbReference>
<dbReference type="PRINTS" id="PR00154">
    <property type="entry name" value="AMPBINDING"/>
</dbReference>
<dbReference type="PANTHER" id="PTHR45527:SF1">
    <property type="entry name" value="FATTY ACID SYNTHASE"/>
    <property type="match status" value="1"/>
</dbReference>
<evidence type="ECO:0000313" key="4">
    <source>
        <dbReference type="EMBL" id="CAA7197625.1"/>
    </source>
</evidence>
<evidence type="ECO:0000313" key="5">
    <source>
        <dbReference type="Proteomes" id="UP000445144"/>
    </source>
</evidence>
<dbReference type="InterPro" id="IPR045851">
    <property type="entry name" value="AMP-bd_C_sf"/>
</dbReference>